<evidence type="ECO:0008006" key="4">
    <source>
        <dbReference type="Google" id="ProtNLM"/>
    </source>
</evidence>
<dbReference type="Pfam" id="PF11528">
    <property type="entry name" value="DUF3224"/>
    <property type="match status" value="1"/>
</dbReference>
<dbReference type="AlphaFoldDB" id="A0A0G9H6G2"/>
<dbReference type="Proteomes" id="UP000035481">
    <property type="component" value="Unassembled WGS sequence"/>
</dbReference>
<proteinExistence type="predicted"/>
<dbReference type="PATRIC" id="fig|1440762.4.peg.189"/>
<accession>A0A0G9H6G2</accession>
<dbReference type="SUPFAM" id="SSF159238">
    <property type="entry name" value="SO1590-like"/>
    <property type="match status" value="1"/>
</dbReference>
<feature type="region of interest" description="Disordered" evidence="1">
    <location>
        <begin position="1"/>
        <end position="21"/>
    </location>
</feature>
<dbReference type="OrthoDB" id="69764at2"/>
<dbReference type="InterPro" id="IPR021607">
    <property type="entry name" value="DUF3224"/>
</dbReference>
<dbReference type="STRING" id="1440762.Y882_04345"/>
<evidence type="ECO:0000313" key="3">
    <source>
        <dbReference type="Proteomes" id="UP000035481"/>
    </source>
</evidence>
<evidence type="ECO:0000256" key="1">
    <source>
        <dbReference type="SAM" id="MobiDB-lite"/>
    </source>
</evidence>
<sequence length="129" mass="13557">MHAKGTFEVKITPQPPQDGVDDPGIGRLVIAKHFQGDLQGHSRGTMLAVGTPIDGSAGYVAMEWVEGSLQGRHGRFALQHSGSMHRGSPQLSVTIVPDSGTDDLAGIEGALTITVANGAHSYDLHYSLT</sequence>
<comment type="caution">
    <text evidence="2">The sequence shown here is derived from an EMBL/GenBank/DDBJ whole genome shotgun (WGS) entry which is preliminary data.</text>
</comment>
<reference evidence="2 3" key="1">
    <citation type="journal article" date="2015" name="Antonie Van Leeuwenhoek">
        <title>A phylogenomic and molecular marker based taxonomic framework for the order Xanthomonadales: proposal to transfer the families Algiphilaceae and Solimonadaceae to the order Nevskiales ord. nov. and to create a new family within the order Xanthomonadales, the family Rhodanobacteraceae fam. nov., containing the genus Rhodanobacter and its closest relatives.</title>
        <authorList>
            <person name="Naushad S."/>
            <person name="Adeolu M."/>
            <person name="Wong S."/>
            <person name="Sohail M."/>
            <person name="Schellhorn H.E."/>
            <person name="Gupta R.S."/>
        </authorList>
    </citation>
    <scope>NUCLEOTIDE SEQUENCE [LARGE SCALE GENOMIC DNA]</scope>
    <source>
        <strain evidence="2 3">DSM 16301</strain>
    </source>
</reference>
<name>A0A0G9H6G2_9GAMM</name>
<dbReference type="InterPro" id="IPR023159">
    <property type="entry name" value="SO1590-like_sf"/>
</dbReference>
<dbReference type="EMBL" id="JPLA01000010">
    <property type="protein sequence ID" value="KLD65133.1"/>
    <property type="molecule type" value="Genomic_DNA"/>
</dbReference>
<dbReference type="Gene3D" id="2.40.350.10">
    <property type="entry name" value="SO1590-like"/>
    <property type="match status" value="1"/>
</dbReference>
<evidence type="ECO:0000313" key="2">
    <source>
        <dbReference type="EMBL" id="KLD65133.1"/>
    </source>
</evidence>
<organism evidence="2 3">
    <name type="scientific">Dyella japonica DSM 16301</name>
    <dbReference type="NCBI Taxonomy" id="1440762"/>
    <lineage>
        <taxon>Bacteria</taxon>
        <taxon>Pseudomonadati</taxon>
        <taxon>Pseudomonadota</taxon>
        <taxon>Gammaproteobacteria</taxon>
        <taxon>Lysobacterales</taxon>
        <taxon>Rhodanobacteraceae</taxon>
        <taxon>Dyella</taxon>
    </lineage>
</organism>
<gene>
    <name evidence="2" type="ORF">Y882_04345</name>
</gene>
<dbReference type="RefSeq" id="WP_046970650.1">
    <property type="nucleotide sequence ID" value="NZ_JPLA01000010.1"/>
</dbReference>
<protein>
    <recommendedName>
        <fullName evidence="4">DUF3224 domain-containing protein</fullName>
    </recommendedName>
</protein>